<reference evidence="1 2" key="1">
    <citation type="journal article" date="2016" name="Int. J. Syst. Evol. Microbiol.">
        <title>Caldimicrobium thiodismutans sp. nov., a sulfur-disproportionating bacterium isolated from a hot spring, and emended description of the genus Caldimicrobium.</title>
        <authorList>
            <person name="Kojima H."/>
            <person name="Umezawa K."/>
            <person name="Fukui M."/>
        </authorList>
    </citation>
    <scope>NUCLEOTIDE SEQUENCE [LARGE SCALE GENOMIC DNA]</scope>
    <source>
        <strain evidence="1 2">TF1</strain>
    </source>
</reference>
<reference evidence="2" key="2">
    <citation type="journal article" date="2016" name="Int. J. Syst. Evol. Microbiol.">
        <title>Caldimicrobium thiodismutans sp. nov., a sulfur-disproportionating bacterium isolated from a hot spring.</title>
        <authorList>
            <person name="Kojima H."/>
            <person name="Umezawa K."/>
            <person name="Fukui M."/>
        </authorList>
    </citation>
    <scope>NUCLEOTIDE SEQUENCE [LARGE SCALE GENOMIC DNA]</scope>
    <source>
        <strain evidence="2">TF1</strain>
    </source>
</reference>
<protein>
    <recommendedName>
        <fullName evidence="3">Nucleotidyl transferase AbiEii/AbiGii toxin family protein</fullName>
    </recommendedName>
</protein>
<gene>
    <name evidence="1" type="ORF">THC_0665</name>
</gene>
<sequence>MIKKLLKNIADELQREGIEYMIIGGQAVLLYGEPRLTRDIDITLGVDIDHIEKILDIVKRLNFSLLTQNVEEFIRDTRVLPVKDPETGFRIDFIFSWTPYEKEAIKRANKIKIDDFYLNYISVEDLIIYKLISNRPRDIEDLKTVLLKQKTLDEDYIKNWLKIFSETLEVDLVKRWKDLKNSLQLK</sequence>
<keyword evidence="2" id="KW-1185">Reference proteome</keyword>
<dbReference type="KEGG" id="cthi:THC_0665"/>
<proteinExistence type="predicted"/>
<dbReference type="Gene3D" id="3.30.460.40">
    <property type="match status" value="1"/>
</dbReference>
<evidence type="ECO:0008006" key="3">
    <source>
        <dbReference type="Google" id="ProtNLM"/>
    </source>
</evidence>
<accession>A0A0U5AQC7</accession>
<organism evidence="1 2">
    <name type="scientific">Caldimicrobium thiodismutans</name>
    <dbReference type="NCBI Taxonomy" id="1653476"/>
    <lineage>
        <taxon>Bacteria</taxon>
        <taxon>Pseudomonadati</taxon>
        <taxon>Thermodesulfobacteriota</taxon>
        <taxon>Thermodesulfobacteria</taxon>
        <taxon>Thermodesulfobacteriales</taxon>
        <taxon>Thermodesulfobacteriaceae</taxon>
        <taxon>Caldimicrobium</taxon>
    </lineage>
</organism>
<dbReference type="OrthoDB" id="5519456at2"/>
<dbReference type="InterPro" id="IPR018700">
    <property type="entry name" value="DUF2204"/>
</dbReference>
<evidence type="ECO:0000313" key="1">
    <source>
        <dbReference type="EMBL" id="BAU23057.1"/>
    </source>
</evidence>
<dbReference type="EMBL" id="AP014945">
    <property type="protein sequence ID" value="BAU23057.1"/>
    <property type="molecule type" value="Genomic_DNA"/>
</dbReference>
<dbReference type="Proteomes" id="UP000068196">
    <property type="component" value="Chromosome"/>
</dbReference>
<dbReference type="RefSeq" id="WP_068513284.1">
    <property type="nucleotide sequence ID" value="NZ_AP014945.1"/>
</dbReference>
<dbReference type="SUPFAM" id="SSF81301">
    <property type="entry name" value="Nucleotidyltransferase"/>
    <property type="match status" value="1"/>
</dbReference>
<name>A0A0U5AQC7_9BACT</name>
<dbReference type="Pfam" id="PF09970">
    <property type="entry name" value="DUF2204"/>
    <property type="match status" value="1"/>
</dbReference>
<evidence type="ECO:0000313" key="2">
    <source>
        <dbReference type="Proteomes" id="UP000068196"/>
    </source>
</evidence>
<dbReference type="InterPro" id="IPR043519">
    <property type="entry name" value="NT_sf"/>
</dbReference>
<dbReference type="AlphaFoldDB" id="A0A0U5AQC7"/>
<dbReference type="STRING" id="1653476.THC_0665"/>